<proteinExistence type="predicted"/>
<evidence type="ECO:0000259" key="2">
    <source>
        <dbReference type="PROSITE" id="PS51382"/>
    </source>
</evidence>
<evidence type="ECO:0000313" key="4">
    <source>
        <dbReference type="Proteomes" id="UP000070544"/>
    </source>
</evidence>
<dbReference type="EMBL" id="KQ965736">
    <property type="protein sequence ID" value="KXS20268.1"/>
    <property type="molecule type" value="Genomic_DNA"/>
</dbReference>
<feature type="domain" description="SPX" evidence="2">
    <location>
        <begin position="12"/>
        <end position="239"/>
    </location>
</feature>
<keyword evidence="1" id="KW-0175">Coiled coil</keyword>
<sequence>MLDLSRANRAKSRYEEQLRSIGVPEWTKKYLDYKRLSEILLRVERAVEAAARGQAASPGQDDADDPSPSPFRFHALAAEEGLSVNGTHDQSVDLEDEDTTALLGGAKYSNTVGIIIPESLHDMWRRKSFVRRRSLVTFRKVPEDHRVKEILDSREIPEEREFLEELKSEMDKVSAFYVQKEAEALRSWEEIKAQLKSLEKEAEEIQTIEEAVPDDPEETTSGAISNFLLLPCTCCEDTV</sequence>
<dbReference type="PROSITE" id="PS51382">
    <property type="entry name" value="SPX"/>
    <property type="match status" value="1"/>
</dbReference>
<keyword evidence="4" id="KW-1185">Reference proteome</keyword>
<evidence type="ECO:0000256" key="1">
    <source>
        <dbReference type="SAM" id="Coils"/>
    </source>
</evidence>
<dbReference type="Proteomes" id="UP000070544">
    <property type="component" value="Unassembled WGS sequence"/>
</dbReference>
<name>A0A139AU77_GONPJ</name>
<dbReference type="AlphaFoldDB" id="A0A139AU77"/>
<organism evidence="3 4">
    <name type="scientific">Gonapodya prolifera (strain JEL478)</name>
    <name type="common">Monoblepharis prolifera</name>
    <dbReference type="NCBI Taxonomy" id="1344416"/>
    <lineage>
        <taxon>Eukaryota</taxon>
        <taxon>Fungi</taxon>
        <taxon>Fungi incertae sedis</taxon>
        <taxon>Chytridiomycota</taxon>
        <taxon>Chytridiomycota incertae sedis</taxon>
        <taxon>Monoblepharidomycetes</taxon>
        <taxon>Monoblepharidales</taxon>
        <taxon>Gonapodyaceae</taxon>
        <taxon>Gonapodya</taxon>
    </lineage>
</organism>
<gene>
    <name evidence="3" type="ORF">M427DRAFT_28545</name>
</gene>
<dbReference type="InterPro" id="IPR004331">
    <property type="entry name" value="SPX_dom"/>
</dbReference>
<protein>
    <recommendedName>
        <fullName evidence="2">SPX domain-containing protein</fullName>
    </recommendedName>
</protein>
<evidence type="ECO:0000313" key="3">
    <source>
        <dbReference type="EMBL" id="KXS20268.1"/>
    </source>
</evidence>
<dbReference type="Pfam" id="PF03105">
    <property type="entry name" value="SPX"/>
    <property type="match status" value="1"/>
</dbReference>
<reference evidence="3 4" key="1">
    <citation type="journal article" date="2015" name="Genome Biol. Evol.">
        <title>Phylogenomic analyses indicate that early fungi evolved digesting cell walls of algal ancestors of land plants.</title>
        <authorList>
            <person name="Chang Y."/>
            <person name="Wang S."/>
            <person name="Sekimoto S."/>
            <person name="Aerts A.L."/>
            <person name="Choi C."/>
            <person name="Clum A."/>
            <person name="LaButti K.M."/>
            <person name="Lindquist E.A."/>
            <person name="Yee Ngan C."/>
            <person name="Ohm R.A."/>
            <person name="Salamov A.A."/>
            <person name="Grigoriev I.V."/>
            <person name="Spatafora J.W."/>
            <person name="Berbee M.L."/>
        </authorList>
    </citation>
    <scope>NUCLEOTIDE SEQUENCE [LARGE SCALE GENOMIC DNA]</scope>
    <source>
        <strain evidence="3 4">JEL478</strain>
    </source>
</reference>
<accession>A0A139AU77</accession>
<feature type="coiled-coil region" evidence="1">
    <location>
        <begin position="163"/>
        <end position="211"/>
    </location>
</feature>